<organism evidence="4 5">
    <name type="scientific">Cymbomonas tetramitiformis</name>
    <dbReference type="NCBI Taxonomy" id="36881"/>
    <lineage>
        <taxon>Eukaryota</taxon>
        <taxon>Viridiplantae</taxon>
        <taxon>Chlorophyta</taxon>
        <taxon>Pyramimonadophyceae</taxon>
        <taxon>Pyramimonadales</taxon>
        <taxon>Pyramimonadaceae</taxon>
        <taxon>Cymbomonas</taxon>
    </lineage>
</organism>
<evidence type="ECO:0000256" key="1">
    <source>
        <dbReference type="ARBA" id="ARBA00022884"/>
    </source>
</evidence>
<dbReference type="SUPFAM" id="SSF54928">
    <property type="entry name" value="RNA-binding domain, RBD"/>
    <property type="match status" value="1"/>
</dbReference>
<protein>
    <recommendedName>
        <fullName evidence="3">Mei2-like C-terminal RNA recognition motif domain-containing protein</fullName>
    </recommendedName>
</protein>
<accession>A0AAE0G3G3</accession>
<reference evidence="4 5" key="1">
    <citation type="journal article" date="2015" name="Genome Biol. Evol.">
        <title>Comparative Genomics of a Bacterivorous Green Alga Reveals Evolutionary Causalities and Consequences of Phago-Mixotrophic Mode of Nutrition.</title>
        <authorList>
            <person name="Burns J.A."/>
            <person name="Paasch A."/>
            <person name="Narechania A."/>
            <person name="Kim E."/>
        </authorList>
    </citation>
    <scope>NUCLEOTIDE SEQUENCE [LARGE SCALE GENOMIC DNA]</scope>
    <source>
        <strain evidence="4 5">PLY_AMNH</strain>
    </source>
</reference>
<dbReference type="InterPro" id="IPR034454">
    <property type="entry name" value="MEI2-like_RRM3"/>
</dbReference>
<dbReference type="Pfam" id="PF04059">
    <property type="entry name" value="RRM_2"/>
    <property type="match status" value="1"/>
</dbReference>
<dbReference type="InterPro" id="IPR007201">
    <property type="entry name" value="Mei2-like_Rrm_C"/>
</dbReference>
<evidence type="ECO:0000259" key="3">
    <source>
        <dbReference type="Pfam" id="PF04059"/>
    </source>
</evidence>
<keyword evidence="1" id="KW-0694">RNA-binding</keyword>
<dbReference type="PANTHER" id="PTHR23189">
    <property type="entry name" value="RNA RECOGNITION MOTIF-CONTAINING"/>
    <property type="match status" value="1"/>
</dbReference>
<sequence>VWGNYEVLDSGDLPLMDPRMMDPHLAGGSQPNWVVMMPMPYLPMYVYHPMAQPESLVHHAGAEVEPPSPQMLVQQQAPTSSMEALPGDANAREAYVEAQHHGHPSLPEDGSQLGSTSEGMPREAAVKPALHKSSLGTKARGPRKEKKGDLEAKIPAVSEGGAGAVRPEFYEVDLLKSLSGQDSRTSLMIRNIPNKYTQEMLLNTIDKTHQGTFDFFYLPMDFRNKCNMGYAFINLVDRVHITSFYEAFHDKKWQHFNSEKICRITYARLQNKNLIAHFQNSSLLLEKQCFRPIFFGVDGKQETFPRVRAENKAQRRARKQ</sequence>
<gene>
    <name evidence="4" type="ORF">CYMTET_20850</name>
</gene>
<evidence type="ECO:0000256" key="2">
    <source>
        <dbReference type="SAM" id="MobiDB-lite"/>
    </source>
</evidence>
<dbReference type="GO" id="GO:0003723">
    <property type="term" value="F:RNA binding"/>
    <property type="evidence" value="ECO:0007669"/>
    <property type="project" value="UniProtKB-KW"/>
</dbReference>
<name>A0AAE0G3G3_9CHLO</name>
<dbReference type="InterPro" id="IPR012677">
    <property type="entry name" value="Nucleotide-bd_a/b_plait_sf"/>
</dbReference>
<keyword evidence="5" id="KW-1185">Reference proteome</keyword>
<dbReference type="EMBL" id="LGRX02010206">
    <property type="protein sequence ID" value="KAK3270762.1"/>
    <property type="molecule type" value="Genomic_DNA"/>
</dbReference>
<dbReference type="Proteomes" id="UP001190700">
    <property type="component" value="Unassembled WGS sequence"/>
</dbReference>
<comment type="caution">
    <text evidence="4">The sequence shown here is derived from an EMBL/GenBank/DDBJ whole genome shotgun (WGS) entry which is preliminary data.</text>
</comment>
<proteinExistence type="predicted"/>
<feature type="region of interest" description="Disordered" evidence="2">
    <location>
        <begin position="96"/>
        <end position="153"/>
    </location>
</feature>
<feature type="domain" description="Mei2-like C-terminal RNA recognition motif" evidence="3">
    <location>
        <begin position="184"/>
        <end position="279"/>
    </location>
</feature>
<dbReference type="Gene3D" id="3.30.70.330">
    <property type="match status" value="1"/>
</dbReference>
<dbReference type="AlphaFoldDB" id="A0AAE0G3G3"/>
<evidence type="ECO:0000313" key="4">
    <source>
        <dbReference type="EMBL" id="KAK3270762.1"/>
    </source>
</evidence>
<dbReference type="CDD" id="cd12531">
    <property type="entry name" value="RRM3_MEI2_like"/>
    <property type="match status" value="1"/>
</dbReference>
<dbReference type="InterPro" id="IPR035979">
    <property type="entry name" value="RBD_domain_sf"/>
</dbReference>
<feature type="non-terminal residue" evidence="4">
    <location>
        <position position="1"/>
    </location>
</feature>
<evidence type="ECO:0000313" key="5">
    <source>
        <dbReference type="Proteomes" id="UP001190700"/>
    </source>
</evidence>